<dbReference type="SMART" id="SM00829">
    <property type="entry name" value="PKS_ER"/>
    <property type="match status" value="1"/>
</dbReference>
<gene>
    <name evidence="2" type="ORF">CLG96_17990</name>
</gene>
<dbReference type="InterPro" id="IPR036291">
    <property type="entry name" value="NAD(P)-bd_dom_sf"/>
</dbReference>
<dbReference type="InterPro" id="IPR002364">
    <property type="entry name" value="Quin_OxRdtase/zeta-crystal_CS"/>
</dbReference>
<dbReference type="InterPro" id="IPR052733">
    <property type="entry name" value="Chloroplast_QOR"/>
</dbReference>
<dbReference type="InterPro" id="IPR020843">
    <property type="entry name" value="ER"/>
</dbReference>
<reference evidence="2 3" key="1">
    <citation type="submission" date="2017-09" db="EMBL/GenBank/DDBJ databases">
        <title>Sphingomonas panjinensis sp.nov., isolated from oil-contaminated soil.</title>
        <authorList>
            <person name="Wang L."/>
            <person name="Chen L."/>
        </authorList>
    </citation>
    <scope>NUCLEOTIDE SEQUENCE [LARGE SCALE GENOMIC DNA]</scope>
    <source>
        <strain evidence="2 3">FW-11</strain>
    </source>
</reference>
<dbReference type="InterPro" id="IPR013154">
    <property type="entry name" value="ADH-like_N"/>
</dbReference>
<evidence type="ECO:0000313" key="3">
    <source>
        <dbReference type="Proteomes" id="UP000244162"/>
    </source>
</evidence>
<dbReference type="Pfam" id="PF08240">
    <property type="entry name" value="ADH_N"/>
    <property type="match status" value="1"/>
</dbReference>
<comment type="caution">
    <text evidence="2">The sequence shown here is derived from an EMBL/GenBank/DDBJ whole genome shotgun (WGS) entry which is preliminary data.</text>
</comment>
<dbReference type="CDD" id="cd05289">
    <property type="entry name" value="MDR_like_2"/>
    <property type="match status" value="1"/>
</dbReference>
<dbReference type="SUPFAM" id="SSF51735">
    <property type="entry name" value="NAD(P)-binding Rossmann-fold domains"/>
    <property type="match status" value="1"/>
</dbReference>
<dbReference type="GO" id="GO:0016491">
    <property type="term" value="F:oxidoreductase activity"/>
    <property type="evidence" value="ECO:0007669"/>
    <property type="project" value="InterPro"/>
</dbReference>
<dbReference type="PROSITE" id="PS01162">
    <property type="entry name" value="QOR_ZETA_CRYSTAL"/>
    <property type="match status" value="1"/>
</dbReference>
<dbReference type="EMBL" id="NWBU01000018">
    <property type="protein sequence ID" value="PTQ07431.1"/>
    <property type="molecule type" value="Genomic_DNA"/>
</dbReference>
<accession>A0A2T5FTN4</accession>
<dbReference type="InterPro" id="IPR011032">
    <property type="entry name" value="GroES-like_sf"/>
</dbReference>
<protein>
    <submittedName>
        <fullName evidence="2">NADPH:quinone oxidoreductase</fullName>
    </submittedName>
</protein>
<proteinExistence type="predicted"/>
<dbReference type="RefSeq" id="WP_107970170.1">
    <property type="nucleotide sequence ID" value="NZ_NWBU01000018.1"/>
</dbReference>
<dbReference type="SUPFAM" id="SSF50129">
    <property type="entry name" value="GroES-like"/>
    <property type="match status" value="1"/>
</dbReference>
<dbReference type="Gene3D" id="3.40.50.720">
    <property type="entry name" value="NAD(P)-binding Rossmann-like Domain"/>
    <property type="match status" value="1"/>
</dbReference>
<organism evidence="2 3">
    <name type="scientific">Sphingomonas oleivorans</name>
    <dbReference type="NCBI Taxonomy" id="1735121"/>
    <lineage>
        <taxon>Bacteria</taxon>
        <taxon>Pseudomonadati</taxon>
        <taxon>Pseudomonadota</taxon>
        <taxon>Alphaproteobacteria</taxon>
        <taxon>Sphingomonadales</taxon>
        <taxon>Sphingomonadaceae</taxon>
        <taxon>Sphingomonas</taxon>
    </lineage>
</organism>
<dbReference type="OrthoDB" id="9792321at2"/>
<dbReference type="Proteomes" id="UP000244162">
    <property type="component" value="Unassembled WGS sequence"/>
</dbReference>
<feature type="domain" description="Enoyl reductase (ER)" evidence="1">
    <location>
        <begin position="10"/>
        <end position="306"/>
    </location>
</feature>
<dbReference type="PANTHER" id="PTHR44013">
    <property type="entry name" value="ZINC-TYPE ALCOHOL DEHYDROGENASE-LIKE PROTEIN C16A3.02C"/>
    <property type="match status" value="1"/>
</dbReference>
<sequence length="309" mass="32262">MRALRIHDHGDIASVRLEDVPIPEPSLDEVLIRVEAASINPLDLLLLGGARREIFPLTFPYTLGTDLAGTVERVGPLAVRWKPGDRVFARPVPTRGGAFAEFALVPARHVAAAPAGLPLAECAGLPTAAGTAWEALFEVARLRAGQALLVHAGAGGVGSFAVQFGKIAGARVIATASGDGVPLVHGLGADMVIDYRQTDFTTCIDGVDIVLDTVGGETQERSYPLLKNGGVLVSITTPVNAEKAAAHGTMAMRMGHATDGTRLALIAALYDAGHLQVVIDRTYALEEGLAALEHSASRRARGKILLGLA</sequence>
<dbReference type="PANTHER" id="PTHR44013:SF1">
    <property type="entry name" value="ZINC-TYPE ALCOHOL DEHYDROGENASE-LIKE PROTEIN C16A3.02C"/>
    <property type="match status" value="1"/>
</dbReference>
<evidence type="ECO:0000259" key="1">
    <source>
        <dbReference type="SMART" id="SM00829"/>
    </source>
</evidence>
<dbReference type="Pfam" id="PF13602">
    <property type="entry name" value="ADH_zinc_N_2"/>
    <property type="match status" value="1"/>
</dbReference>
<dbReference type="GO" id="GO:0008270">
    <property type="term" value="F:zinc ion binding"/>
    <property type="evidence" value="ECO:0007669"/>
    <property type="project" value="InterPro"/>
</dbReference>
<evidence type="ECO:0000313" key="2">
    <source>
        <dbReference type="EMBL" id="PTQ07431.1"/>
    </source>
</evidence>
<name>A0A2T5FTN4_9SPHN</name>
<keyword evidence="3" id="KW-1185">Reference proteome</keyword>
<dbReference type="AlphaFoldDB" id="A0A2T5FTN4"/>
<dbReference type="Gene3D" id="3.90.180.10">
    <property type="entry name" value="Medium-chain alcohol dehydrogenases, catalytic domain"/>
    <property type="match status" value="1"/>
</dbReference>